<reference evidence="1 2" key="1">
    <citation type="submission" date="2024-02" db="EMBL/GenBank/DDBJ databases">
        <authorList>
            <person name="Daric V."/>
            <person name="Darras S."/>
        </authorList>
    </citation>
    <scope>NUCLEOTIDE SEQUENCE [LARGE SCALE GENOMIC DNA]</scope>
</reference>
<accession>A0ABP0GFJ1</accession>
<protein>
    <submittedName>
        <fullName evidence="1">Uncharacterized protein</fullName>
    </submittedName>
</protein>
<keyword evidence="2" id="KW-1185">Reference proteome</keyword>
<evidence type="ECO:0000313" key="2">
    <source>
        <dbReference type="Proteomes" id="UP001642483"/>
    </source>
</evidence>
<gene>
    <name evidence="1" type="ORF">CVLEPA_LOCUS23154</name>
</gene>
<dbReference type="Proteomes" id="UP001642483">
    <property type="component" value="Unassembled WGS sequence"/>
</dbReference>
<comment type="caution">
    <text evidence="1">The sequence shown here is derived from an EMBL/GenBank/DDBJ whole genome shotgun (WGS) entry which is preliminary data.</text>
</comment>
<name>A0ABP0GFJ1_CLALP</name>
<dbReference type="EMBL" id="CAWYQH010000119">
    <property type="protein sequence ID" value="CAK8690549.1"/>
    <property type="molecule type" value="Genomic_DNA"/>
</dbReference>
<sequence>MSLETRVIGSKTSTKWSKYEPVSMTQSKTDHWAKMKHKATNFVVKMPEAVVITKQLPPDATRYKVNADGTIMPLKGPVFEDQLNNQLGNEKPGTYQKLRPKQSVSIPNKKKYRNEFNDRAREGFRYWPLSRPKATLYGKYGMGSYKSVLGLGDAVRT</sequence>
<proteinExistence type="predicted"/>
<organism evidence="1 2">
    <name type="scientific">Clavelina lepadiformis</name>
    <name type="common">Light-bulb sea squirt</name>
    <name type="synonym">Ascidia lepadiformis</name>
    <dbReference type="NCBI Taxonomy" id="159417"/>
    <lineage>
        <taxon>Eukaryota</taxon>
        <taxon>Metazoa</taxon>
        <taxon>Chordata</taxon>
        <taxon>Tunicata</taxon>
        <taxon>Ascidiacea</taxon>
        <taxon>Aplousobranchia</taxon>
        <taxon>Clavelinidae</taxon>
        <taxon>Clavelina</taxon>
    </lineage>
</organism>
<evidence type="ECO:0000313" key="1">
    <source>
        <dbReference type="EMBL" id="CAK8690549.1"/>
    </source>
</evidence>